<dbReference type="PANTHER" id="PTHR42915">
    <property type="entry name" value="HYPOTHETICAL 460 KDA PROTEIN IN FEUA-SIGW INTERGENIC REGION [PRECURSOR]"/>
    <property type="match status" value="1"/>
</dbReference>
<dbReference type="GO" id="GO:0033922">
    <property type="term" value="F:peptidoglycan beta-N-acetylmuramidase activity"/>
    <property type="evidence" value="ECO:0007669"/>
    <property type="project" value="InterPro"/>
</dbReference>
<evidence type="ECO:0000259" key="3">
    <source>
        <dbReference type="Pfam" id="PF20732"/>
    </source>
</evidence>
<reference evidence="4 5" key="1">
    <citation type="submission" date="2019-12" db="EMBL/GenBank/DDBJ databases">
        <authorList>
            <person name="Zhao J."/>
        </authorList>
    </citation>
    <scope>NUCLEOTIDE SEQUENCE [LARGE SCALE GENOMIC DNA]</scope>
    <source>
        <strain evidence="4 5">S-15</strain>
    </source>
</reference>
<sequence>MYPYKKAFSLLLILFLTASFSLLACNDVVKRVEKTEEKIHNTDPIETKLILGAEQLEVLLPMLKDKNVGITGNHSTLIGTVHLVDSLLALKVAVKKVYSPEHGFRGDADAGEKVNSSLDSKTGLPIFSLYGKNKKPSNEMLTGIDVMIFDIQDVGARFYTYISTLHYVMEACAENNIQVIVLDRPNPNGYYIDGPILEKDYSSFVGMHPIPVVHGMTIGEYAKMINGEKWLKNKIQADLKVIPMLGYSHKDRYQLPVKPSPNLPNMDAIYLYPSLCFFEGTPISIGRGTDKPFQLFGHPSFKMYSFAFTPKPMYGAKDPRLKGVNCYGRLLTQDASRIKKEGMLDLQWLIDGYNQYSPKEEYFTNFFLLLAGTKQLEAQIKSDLSADEIRASWQPGLEKFQKEVRSKYLLYEDF</sequence>
<evidence type="ECO:0000259" key="2">
    <source>
        <dbReference type="Pfam" id="PF07075"/>
    </source>
</evidence>
<dbReference type="PIRSF" id="PIRSF016719">
    <property type="entry name" value="UCP016719"/>
    <property type="match status" value="1"/>
</dbReference>
<dbReference type="RefSeq" id="WP_160633571.1">
    <property type="nucleotide sequence ID" value="NZ_WWNE01000008.1"/>
</dbReference>
<name>A0A6N9NQC9_9FLAO</name>
<dbReference type="Pfam" id="PF07075">
    <property type="entry name" value="NamZ_N"/>
    <property type="match status" value="1"/>
</dbReference>
<dbReference type="Gene3D" id="3.90.1150.140">
    <property type="match status" value="1"/>
</dbReference>
<keyword evidence="1" id="KW-0732">Signal</keyword>
<evidence type="ECO:0000313" key="4">
    <source>
        <dbReference type="EMBL" id="NBG66615.1"/>
    </source>
</evidence>
<dbReference type="Proteomes" id="UP000470771">
    <property type="component" value="Unassembled WGS sequence"/>
</dbReference>
<dbReference type="EMBL" id="WWNE01000008">
    <property type="protein sequence ID" value="NBG66615.1"/>
    <property type="molecule type" value="Genomic_DNA"/>
</dbReference>
<dbReference type="AlphaFoldDB" id="A0A6N9NQC9"/>
<evidence type="ECO:0000256" key="1">
    <source>
        <dbReference type="SAM" id="SignalP"/>
    </source>
</evidence>
<feature type="chain" id="PRO_5026799993" evidence="1">
    <location>
        <begin position="25"/>
        <end position="414"/>
    </location>
</feature>
<dbReference type="Gene3D" id="3.40.50.12170">
    <property type="entry name" value="Uncharacterised protein PF07075, DUF1343"/>
    <property type="match status" value="1"/>
</dbReference>
<gene>
    <name evidence="4" type="ORF">GQN54_10865</name>
</gene>
<dbReference type="InterPro" id="IPR008302">
    <property type="entry name" value="NamZ"/>
</dbReference>
<comment type="caution">
    <text evidence="4">The sequence shown here is derived from an EMBL/GenBank/DDBJ whole genome shotgun (WGS) entry which is preliminary data.</text>
</comment>
<keyword evidence="5" id="KW-1185">Reference proteome</keyword>
<dbReference type="InterPro" id="IPR048503">
    <property type="entry name" value="NamZ_C"/>
</dbReference>
<evidence type="ECO:0000313" key="5">
    <source>
        <dbReference type="Proteomes" id="UP000470771"/>
    </source>
</evidence>
<dbReference type="InterPro" id="IPR048502">
    <property type="entry name" value="NamZ_N"/>
</dbReference>
<feature type="domain" description="Peptidoglycan beta-N-acetylmuramidase NamZ N-terminal" evidence="2">
    <location>
        <begin position="68"/>
        <end position="266"/>
    </location>
</feature>
<dbReference type="PANTHER" id="PTHR42915:SF1">
    <property type="entry name" value="PEPTIDOGLYCAN BETA-N-ACETYLMURAMIDASE NAMZ"/>
    <property type="match status" value="1"/>
</dbReference>
<proteinExistence type="predicted"/>
<accession>A0A6N9NQC9</accession>
<feature type="signal peptide" evidence="1">
    <location>
        <begin position="1"/>
        <end position="24"/>
    </location>
</feature>
<feature type="domain" description="Peptidoglycan beta-N-acetylmuramidase NamZ C-terminal" evidence="3">
    <location>
        <begin position="270"/>
        <end position="411"/>
    </location>
</feature>
<protein>
    <submittedName>
        <fullName evidence="4">DUF1343 domain-containing protein</fullName>
    </submittedName>
</protein>
<organism evidence="4 5">
    <name type="scientific">Acidiluteibacter ferrifornacis</name>
    <dbReference type="NCBI Taxonomy" id="2692424"/>
    <lineage>
        <taxon>Bacteria</taxon>
        <taxon>Pseudomonadati</taxon>
        <taxon>Bacteroidota</taxon>
        <taxon>Flavobacteriia</taxon>
        <taxon>Flavobacteriales</taxon>
        <taxon>Cryomorphaceae</taxon>
        <taxon>Acidiluteibacter</taxon>
    </lineage>
</organism>
<dbReference type="PROSITE" id="PS51257">
    <property type="entry name" value="PROKAR_LIPOPROTEIN"/>
    <property type="match status" value="1"/>
</dbReference>
<dbReference type="Pfam" id="PF20732">
    <property type="entry name" value="NamZ_C"/>
    <property type="match status" value="1"/>
</dbReference>